<sequence>MSDKWDWRQELAEAKVSQEQVGKQIGLKKTPMSTLVKKMIVGKGLTATDLDKKRWSDALDYIAFKKEQVKKEA</sequence>
<dbReference type="Proteomes" id="UP000051673">
    <property type="component" value="Unassembled WGS sequence"/>
</dbReference>
<evidence type="ECO:0000313" key="2">
    <source>
        <dbReference type="Proteomes" id="UP000051673"/>
    </source>
</evidence>
<dbReference type="STRING" id="1620.IV67_GL001459"/>
<reference evidence="1 2" key="1">
    <citation type="journal article" date="2015" name="Genome Announc.">
        <title>Expanding the biotechnology potential of lactobacilli through comparative genomics of 213 strains and associated genera.</title>
        <authorList>
            <person name="Sun Z."/>
            <person name="Harris H.M."/>
            <person name="McCann A."/>
            <person name="Guo C."/>
            <person name="Argimon S."/>
            <person name="Zhang W."/>
            <person name="Yang X."/>
            <person name="Jeffery I.B."/>
            <person name="Cooney J.C."/>
            <person name="Kagawa T.F."/>
            <person name="Liu W."/>
            <person name="Song Y."/>
            <person name="Salvetti E."/>
            <person name="Wrobel A."/>
            <person name="Rasinkangas P."/>
            <person name="Parkhill J."/>
            <person name="Rea M.C."/>
            <person name="O'Sullivan O."/>
            <person name="Ritari J."/>
            <person name="Douillard F.P."/>
            <person name="Paul Ross R."/>
            <person name="Yang R."/>
            <person name="Briner A.E."/>
            <person name="Felis G.E."/>
            <person name="de Vos W.M."/>
            <person name="Barrangou R."/>
            <person name="Klaenhammer T.R."/>
            <person name="Caufield P.W."/>
            <person name="Cui Y."/>
            <person name="Zhang H."/>
            <person name="O'Toole P.W."/>
        </authorList>
    </citation>
    <scope>NUCLEOTIDE SEQUENCE [LARGE SCALE GENOMIC DNA]</scope>
    <source>
        <strain evidence="1 2">DSM 20014</strain>
    </source>
</reference>
<organism evidence="1 2">
    <name type="scientific">Weissella minor</name>
    <dbReference type="NCBI Taxonomy" id="1620"/>
    <lineage>
        <taxon>Bacteria</taxon>
        <taxon>Bacillati</taxon>
        <taxon>Bacillota</taxon>
        <taxon>Bacilli</taxon>
        <taxon>Lactobacillales</taxon>
        <taxon>Lactobacillaceae</taxon>
        <taxon>Weissella</taxon>
    </lineage>
</organism>
<proteinExistence type="predicted"/>
<comment type="caution">
    <text evidence="1">The sequence shown here is derived from an EMBL/GenBank/DDBJ whole genome shotgun (WGS) entry which is preliminary data.</text>
</comment>
<dbReference type="AlphaFoldDB" id="A0A0R2JK45"/>
<dbReference type="EMBL" id="JQCD01000017">
    <property type="protein sequence ID" value="KRN77615.1"/>
    <property type="molecule type" value="Genomic_DNA"/>
</dbReference>
<accession>A0A0R2JK45</accession>
<dbReference type="PATRIC" id="fig|1620.3.peg.1490"/>
<keyword evidence="2" id="KW-1185">Reference proteome</keyword>
<gene>
    <name evidence="1" type="ORF">IV67_GL001459</name>
</gene>
<protein>
    <recommendedName>
        <fullName evidence="3">HTH cro/C1-type domain-containing protein</fullName>
    </recommendedName>
</protein>
<dbReference type="OrthoDB" id="2149381at2"/>
<evidence type="ECO:0000313" key="1">
    <source>
        <dbReference type="EMBL" id="KRN77615.1"/>
    </source>
</evidence>
<name>A0A0R2JK45_9LACO</name>
<dbReference type="RefSeq" id="WP_057786427.1">
    <property type="nucleotide sequence ID" value="NZ_JQCD01000017.1"/>
</dbReference>
<evidence type="ECO:0008006" key="3">
    <source>
        <dbReference type="Google" id="ProtNLM"/>
    </source>
</evidence>